<dbReference type="PANTHER" id="PTHR34822:SF1">
    <property type="entry name" value="GRPB FAMILY PROTEIN"/>
    <property type="match status" value="1"/>
</dbReference>
<dbReference type="InterPro" id="IPR043519">
    <property type="entry name" value="NT_sf"/>
</dbReference>
<dbReference type="KEGG" id="mts:MTES_0706"/>
<dbReference type="OrthoDB" id="9799092at2"/>
<evidence type="ECO:0000313" key="2">
    <source>
        <dbReference type="Proteomes" id="UP000008975"/>
    </source>
</evidence>
<dbReference type="Pfam" id="PF04229">
    <property type="entry name" value="GrpB"/>
    <property type="match status" value="1"/>
</dbReference>
<protein>
    <submittedName>
        <fullName evidence="1">Uncharacterized conserved protein</fullName>
    </submittedName>
</protein>
<evidence type="ECO:0000313" key="1">
    <source>
        <dbReference type="EMBL" id="BAJ73670.1"/>
    </source>
</evidence>
<dbReference type="STRING" id="979556.MTES_0706"/>
<dbReference type="EMBL" id="AP012052">
    <property type="protein sequence ID" value="BAJ73670.1"/>
    <property type="molecule type" value="Genomic_DNA"/>
</dbReference>
<dbReference type="SUPFAM" id="SSF81301">
    <property type="entry name" value="Nucleotidyltransferase"/>
    <property type="match status" value="1"/>
</dbReference>
<dbReference type="RefSeq" id="WP_013583797.1">
    <property type="nucleotide sequence ID" value="NC_015125.1"/>
</dbReference>
<dbReference type="PANTHER" id="PTHR34822">
    <property type="entry name" value="GRPB DOMAIN PROTEIN (AFU_ORTHOLOGUE AFUA_1G01530)"/>
    <property type="match status" value="1"/>
</dbReference>
<dbReference type="eggNOG" id="COG2320">
    <property type="taxonomic scope" value="Bacteria"/>
</dbReference>
<dbReference type="AlphaFoldDB" id="E8ND31"/>
<sequence>MTAEVLDHGIVRTHPLWLPFAPGANAARQDARVAQRQITPGPPQHSRAGWDRAFEIVADLVREALGARALRVRHVGSTAVPGLLVKPVVDVDLEVASVDDEQSYLPDLERRGFRLIFRDEMAGSAHRHLTLATPNTNLHVWETGAIEPARHALFVEWLRAHPEDAARYSAAKLDAAASPDRYNDAKAGAVYDIYERAFANDPTHAHDPHPR</sequence>
<gene>
    <name evidence="1" type="ordered locus">MTES_0706</name>
</gene>
<dbReference type="HOGENOM" id="CLU_086407_1_0_11"/>
<reference evidence="1 2" key="1">
    <citation type="journal article" date="2011" name="J. Bacteriol.">
        <title>Genome sequence of Microbacterium testaceum StLB037, an N-acylhomoserine lactone-degrading bacterium isolated from potato leaves.</title>
        <authorList>
            <person name="Morohoshi T."/>
            <person name="Wang W.-Z."/>
            <person name="Someya N."/>
            <person name="Ikeda T."/>
        </authorList>
    </citation>
    <scope>NUCLEOTIDE SEQUENCE [LARGE SCALE GENOMIC DNA]</scope>
    <source>
        <strain evidence="1 2">StLB037</strain>
    </source>
</reference>
<reference key="2">
    <citation type="submission" date="2011-02" db="EMBL/GenBank/DDBJ databases">
        <title>Genome sequence of Microbacterium testaceum StLB037.</title>
        <authorList>
            <person name="Morohoshi T."/>
            <person name="Wang W.Z."/>
            <person name="Someya N."/>
            <person name="Ikeda T."/>
        </authorList>
    </citation>
    <scope>NUCLEOTIDE SEQUENCE</scope>
    <source>
        <strain>StLB037</strain>
    </source>
</reference>
<dbReference type="Proteomes" id="UP000008975">
    <property type="component" value="Chromosome"/>
</dbReference>
<name>E8ND31_MICTS</name>
<proteinExistence type="predicted"/>
<dbReference type="InterPro" id="IPR007344">
    <property type="entry name" value="GrpB/CoaE"/>
</dbReference>
<organism evidence="1 2">
    <name type="scientific">Microbacterium testaceum (strain StLB037)</name>
    <dbReference type="NCBI Taxonomy" id="979556"/>
    <lineage>
        <taxon>Bacteria</taxon>
        <taxon>Bacillati</taxon>
        <taxon>Actinomycetota</taxon>
        <taxon>Actinomycetes</taxon>
        <taxon>Micrococcales</taxon>
        <taxon>Microbacteriaceae</taxon>
        <taxon>Microbacterium</taxon>
    </lineage>
</organism>
<accession>E8ND31</accession>
<dbReference type="Gene3D" id="3.30.460.10">
    <property type="entry name" value="Beta Polymerase, domain 2"/>
    <property type="match status" value="1"/>
</dbReference>